<evidence type="ECO:0000313" key="4">
    <source>
        <dbReference type="Proteomes" id="UP000271683"/>
    </source>
</evidence>
<protein>
    <recommendedName>
        <fullName evidence="5">Prepilin-type N-terminal cleavage/methylation domain-containing protein</fullName>
    </recommendedName>
</protein>
<proteinExistence type="predicted"/>
<dbReference type="EMBL" id="RJKL01000001">
    <property type="protein sequence ID" value="ROP29964.1"/>
    <property type="molecule type" value="Genomic_DNA"/>
</dbReference>
<feature type="transmembrane region" description="Helical" evidence="2">
    <location>
        <begin position="20"/>
        <end position="42"/>
    </location>
</feature>
<sequence length="222" mass="24762">MMRRDGRPARDEDGSSLAELMMTMMLMSVVMVMFTTAIVHVYRSIQTTESLTDAQSKVAIAFQRFDRQLRYASWISDPVEENDIWYVTFAGLEGEKCRQLQLDLQPPGAVATDYRGELRFLEWEPGSPPAPGALGNTIASDIYTAEIQNNTKKPFEKTKVDSTPYPSASAGSDFRPDFQRLRINLDTKVGDSTAGIDVTYTAVNSADTKDDDDHECKEGQPT</sequence>
<evidence type="ECO:0000313" key="3">
    <source>
        <dbReference type="EMBL" id="ROP29964.1"/>
    </source>
</evidence>
<comment type="caution">
    <text evidence="3">The sequence shown here is derived from an EMBL/GenBank/DDBJ whole genome shotgun (WGS) entry which is preliminary data.</text>
</comment>
<keyword evidence="2" id="KW-0472">Membrane</keyword>
<reference evidence="3 4" key="1">
    <citation type="submission" date="2018-11" db="EMBL/GenBank/DDBJ databases">
        <title>Sequencing the genomes of 1000 actinobacteria strains.</title>
        <authorList>
            <person name="Klenk H.-P."/>
        </authorList>
    </citation>
    <scope>NUCLEOTIDE SEQUENCE [LARGE SCALE GENOMIC DNA]</scope>
    <source>
        <strain evidence="3 4">DSM 43634</strain>
    </source>
</reference>
<accession>A0A3N1GI76</accession>
<evidence type="ECO:0008006" key="5">
    <source>
        <dbReference type="Google" id="ProtNLM"/>
    </source>
</evidence>
<evidence type="ECO:0000256" key="1">
    <source>
        <dbReference type="SAM" id="MobiDB-lite"/>
    </source>
</evidence>
<evidence type="ECO:0000256" key="2">
    <source>
        <dbReference type="SAM" id="Phobius"/>
    </source>
</evidence>
<name>A0A3N1GI76_9ACTN</name>
<organism evidence="3 4">
    <name type="scientific">Couchioplanes caeruleus</name>
    <dbReference type="NCBI Taxonomy" id="56438"/>
    <lineage>
        <taxon>Bacteria</taxon>
        <taxon>Bacillati</taxon>
        <taxon>Actinomycetota</taxon>
        <taxon>Actinomycetes</taxon>
        <taxon>Micromonosporales</taxon>
        <taxon>Micromonosporaceae</taxon>
        <taxon>Couchioplanes</taxon>
    </lineage>
</organism>
<dbReference type="Proteomes" id="UP000271683">
    <property type="component" value="Unassembled WGS sequence"/>
</dbReference>
<dbReference type="AlphaFoldDB" id="A0A3N1GI76"/>
<feature type="region of interest" description="Disordered" evidence="1">
    <location>
        <begin position="153"/>
        <end position="173"/>
    </location>
</feature>
<keyword evidence="2" id="KW-0812">Transmembrane</keyword>
<gene>
    <name evidence="3" type="ORF">EDD30_2793</name>
</gene>
<keyword evidence="2" id="KW-1133">Transmembrane helix</keyword>